<name>A0A511FAY8_9CELL</name>
<dbReference type="PANTHER" id="PTHR35788:SF1">
    <property type="entry name" value="EXPORTED PROTEIN"/>
    <property type="match status" value="1"/>
</dbReference>
<evidence type="ECO:0000256" key="1">
    <source>
        <dbReference type="SAM" id="MobiDB-lite"/>
    </source>
</evidence>
<evidence type="ECO:0000313" key="4">
    <source>
        <dbReference type="EMBL" id="MBB5471893.1"/>
    </source>
</evidence>
<keyword evidence="5" id="KW-1185">Reference proteome</keyword>
<keyword evidence="2" id="KW-0812">Transmembrane</keyword>
<protein>
    <submittedName>
        <fullName evidence="4">Vancomycin resistance protein YoaR</fullName>
    </submittedName>
    <submittedName>
        <fullName evidence="3">Vanomycin resistance protein VanB</fullName>
    </submittedName>
</protein>
<dbReference type="AlphaFoldDB" id="A0A511FAY8"/>
<feature type="transmembrane region" description="Helical" evidence="2">
    <location>
        <begin position="42"/>
        <end position="63"/>
    </location>
</feature>
<dbReference type="Pfam" id="PF04294">
    <property type="entry name" value="VanW"/>
    <property type="match status" value="1"/>
</dbReference>
<keyword evidence="2" id="KW-1133">Transmembrane helix</keyword>
<keyword evidence="2" id="KW-0472">Membrane</keyword>
<dbReference type="PANTHER" id="PTHR35788">
    <property type="entry name" value="EXPORTED PROTEIN-RELATED"/>
    <property type="match status" value="1"/>
</dbReference>
<organism evidence="3 5">
    <name type="scientific">Cellulomonas hominis</name>
    <dbReference type="NCBI Taxonomy" id="156981"/>
    <lineage>
        <taxon>Bacteria</taxon>
        <taxon>Bacillati</taxon>
        <taxon>Actinomycetota</taxon>
        <taxon>Actinomycetes</taxon>
        <taxon>Micrococcales</taxon>
        <taxon>Cellulomonadaceae</taxon>
        <taxon>Cellulomonas</taxon>
    </lineage>
</organism>
<evidence type="ECO:0000313" key="3">
    <source>
        <dbReference type="EMBL" id="GEL45734.1"/>
    </source>
</evidence>
<proteinExistence type="predicted"/>
<gene>
    <name evidence="3" type="ORF">CHO01_08500</name>
    <name evidence="4" type="ORF">HNR08_000629</name>
</gene>
<sequence>MAKGSAEGTEPVVDPDGIAEPWSPLEEFDEDRPRRRWLRVTLIVLAVLVVLGGAYVGAAYALADRVPRGTTVAGVAVGGMTSADAEQALTDGLGELAAQPVPVTAQDITGSVDPATAGLTLDVPATVDGLTGVDLRPQRLWQHIVGGGDEDPVTEVDEGALGAAVDSLAGTLALAPVDGSVVFADGAPHAVDAVDGWALDVDAARATLEESWLTAARPLELATEFVEPDITQEETDRALQDVATPLASAPVRVEVAGQTVELPVDVLVSAASFVPEASDLVLRMDGPVLVDAVLSRTTDLLTSSSDAYFDLSSGAPVIVPGTPGTTLDPDALAQAVAAAAVSDTRAAPVELVASDPAQSTEALQALGIVQPISEFSTPLTSEPRRTQNIRAGAEAINGTLVRPGEEFSLTEALGPIDAAHGFTTAGAIVSGEHTDAWGGGLSQLSTTTFNAAYEAGMEDIEHKPHSEWFQRYPAGREATIYTGTLDMRWKNNTPTGVLVQAWVADGRTWVRLWGTPYWEVTSESGPKTNVVQPTTVYSQSPTCEPQSAGNPGFRITVTRTIKLNGEVVSVEPFTWTYKPQNRVVCGADPATAAPAG</sequence>
<feature type="region of interest" description="Disordered" evidence="1">
    <location>
        <begin position="1"/>
        <end position="24"/>
    </location>
</feature>
<dbReference type="EMBL" id="BJVQ01000007">
    <property type="protein sequence ID" value="GEL45734.1"/>
    <property type="molecule type" value="Genomic_DNA"/>
</dbReference>
<dbReference type="EMBL" id="JACHDN010000001">
    <property type="protein sequence ID" value="MBB5471893.1"/>
    <property type="molecule type" value="Genomic_DNA"/>
</dbReference>
<dbReference type="Proteomes" id="UP000564629">
    <property type="component" value="Unassembled WGS sequence"/>
</dbReference>
<evidence type="ECO:0000313" key="6">
    <source>
        <dbReference type="Proteomes" id="UP000564629"/>
    </source>
</evidence>
<dbReference type="OrthoDB" id="9813301at2"/>
<reference evidence="4 6" key="2">
    <citation type="submission" date="2020-08" db="EMBL/GenBank/DDBJ databases">
        <title>Sequencing the genomes of 1000 actinobacteria strains.</title>
        <authorList>
            <person name="Klenk H.-P."/>
        </authorList>
    </citation>
    <scope>NUCLEOTIDE SEQUENCE [LARGE SCALE GENOMIC DNA]</scope>
    <source>
        <strain evidence="4 6">DSM 9581</strain>
    </source>
</reference>
<dbReference type="RefSeq" id="WP_146834075.1">
    <property type="nucleotide sequence ID" value="NZ_BJVQ01000007.1"/>
</dbReference>
<reference evidence="3 5" key="1">
    <citation type="submission" date="2019-07" db="EMBL/GenBank/DDBJ databases">
        <title>Whole genome shotgun sequence of Cellulomonas hominis NBRC 16055.</title>
        <authorList>
            <person name="Hosoyama A."/>
            <person name="Uohara A."/>
            <person name="Ohji S."/>
            <person name="Ichikawa N."/>
        </authorList>
    </citation>
    <scope>NUCLEOTIDE SEQUENCE [LARGE SCALE GENOMIC DNA]</scope>
    <source>
        <strain evidence="3 5">NBRC 16055</strain>
    </source>
</reference>
<accession>A0A511FAY8</accession>
<dbReference type="InterPro" id="IPR052913">
    <property type="entry name" value="Glycopeptide_resist_protein"/>
</dbReference>
<evidence type="ECO:0000313" key="5">
    <source>
        <dbReference type="Proteomes" id="UP000321723"/>
    </source>
</evidence>
<dbReference type="InterPro" id="IPR007391">
    <property type="entry name" value="Vancomycin_resist_VanW"/>
</dbReference>
<dbReference type="Proteomes" id="UP000321723">
    <property type="component" value="Unassembled WGS sequence"/>
</dbReference>
<evidence type="ECO:0000256" key="2">
    <source>
        <dbReference type="SAM" id="Phobius"/>
    </source>
</evidence>
<comment type="caution">
    <text evidence="3">The sequence shown here is derived from an EMBL/GenBank/DDBJ whole genome shotgun (WGS) entry which is preliminary data.</text>
</comment>